<protein>
    <submittedName>
        <fullName evidence="1">Uncharacterized protein</fullName>
    </submittedName>
</protein>
<proteinExistence type="predicted"/>
<evidence type="ECO:0000313" key="2">
    <source>
        <dbReference type="Proteomes" id="UP000199550"/>
    </source>
</evidence>
<keyword evidence="2" id="KW-1185">Reference proteome</keyword>
<reference evidence="2" key="1">
    <citation type="submission" date="2016-10" db="EMBL/GenBank/DDBJ databases">
        <authorList>
            <person name="Varghese N."/>
            <person name="Submissions S."/>
        </authorList>
    </citation>
    <scope>NUCLEOTIDE SEQUENCE [LARGE SCALE GENOMIC DNA]</scope>
    <source>
        <strain evidence="2">DSM 16199</strain>
    </source>
</reference>
<organism evidence="1 2">
    <name type="scientific">Loktanella salsilacus</name>
    <dbReference type="NCBI Taxonomy" id="195913"/>
    <lineage>
        <taxon>Bacteria</taxon>
        <taxon>Pseudomonadati</taxon>
        <taxon>Pseudomonadota</taxon>
        <taxon>Alphaproteobacteria</taxon>
        <taxon>Rhodobacterales</taxon>
        <taxon>Roseobacteraceae</taxon>
        <taxon>Loktanella</taxon>
    </lineage>
</organism>
<dbReference type="EMBL" id="FOTF01000006">
    <property type="protein sequence ID" value="SFL03327.1"/>
    <property type="molecule type" value="Genomic_DNA"/>
</dbReference>
<evidence type="ECO:0000313" key="1">
    <source>
        <dbReference type="EMBL" id="SFL03327.1"/>
    </source>
</evidence>
<accession>A0A1I4EFF6</accession>
<sequence length="123" mass="14145">MDSIMMIRHLWQHNRTALIAFAIAVVALLYFGFQTLSQALYWNDPAHRDQALAGWMTPRYVAQSYHIPPEVFVPALFLDPAQKPRRKSLDAIAKENGVTLDDLQVRIDAAVTDWRNALVERER</sequence>
<name>A0A1I4EFF6_9RHOB</name>
<dbReference type="AlphaFoldDB" id="A0A1I4EFF6"/>
<dbReference type="Proteomes" id="UP000199550">
    <property type="component" value="Unassembled WGS sequence"/>
</dbReference>
<dbReference type="RefSeq" id="WP_245754161.1">
    <property type="nucleotide sequence ID" value="NZ_FOTF01000006.1"/>
</dbReference>
<dbReference type="STRING" id="195913.SAMN04488004_106178"/>
<gene>
    <name evidence="1" type="ORF">SAMN04488004_106178</name>
</gene>